<comment type="caution">
    <text evidence="1">The sequence shown here is derived from an EMBL/GenBank/DDBJ whole genome shotgun (WGS) entry which is preliminary data.</text>
</comment>
<gene>
    <name evidence="1" type="ORF">QBC37DRAFT_74236</name>
</gene>
<sequence>MCWHCRCQLMNLLRLDQLHNHTWVGCIVSGGKDLLSRRQPVWIRERHVMAYGPGHDMREYLIALAKSFFFFPFLLPHSSPPAPPAPRHRSVRYLAKMVRDMRPLLGKSICICRPRLVRWQNGTQKANLLLRRGTGKATRRRPLGKLSKWFAVESQGGEVQSSDRATSSNERRVLQRNNLPAIERIPERKRAKTPKVLSRALMQLQRIDHVSSGTGIVPRTTTSLEVYIEACISSCHVTTTAKRYHVARIEACRSIYAAWTTRERAGFKKPRGPKRRSNGASKLQRTAGWVLSLGNTHGVSSIMGHVTGSTGDSPGHLMCKGGSWRDKTASL</sequence>
<accession>A0AAN7BFV7</accession>
<evidence type="ECO:0000313" key="2">
    <source>
        <dbReference type="Proteomes" id="UP001301769"/>
    </source>
</evidence>
<evidence type="ECO:0000313" key="1">
    <source>
        <dbReference type="EMBL" id="KAK4219925.1"/>
    </source>
</evidence>
<keyword evidence="2" id="KW-1185">Reference proteome</keyword>
<name>A0AAN7BFV7_9PEZI</name>
<protein>
    <submittedName>
        <fullName evidence="1">Uncharacterized protein</fullName>
    </submittedName>
</protein>
<proteinExistence type="predicted"/>
<dbReference type="Proteomes" id="UP001301769">
    <property type="component" value="Unassembled WGS sequence"/>
</dbReference>
<reference evidence="1" key="2">
    <citation type="submission" date="2023-05" db="EMBL/GenBank/DDBJ databases">
        <authorList>
            <consortium name="Lawrence Berkeley National Laboratory"/>
            <person name="Steindorff A."/>
            <person name="Hensen N."/>
            <person name="Bonometti L."/>
            <person name="Westerberg I."/>
            <person name="Brannstrom I.O."/>
            <person name="Guillou S."/>
            <person name="Cros-Aarteil S."/>
            <person name="Calhoun S."/>
            <person name="Haridas S."/>
            <person name="Kuo A."/>
            <person name="Mondo S."/>
            <person name="Pangilinan J."/>
            <person name="Riley R."/>
            <person name="Labutti K."/>
            <person name="Andreopoulos B."/>
            <person name="Lipzen A."/>
            <person name="Chen C."/>
            <person name="Yanf M."/>
            <person name="Daum C."/>
            <person name="Ng V."/>
            <person name="Clum A."/>
            <person name="Ohm R."/>
            <person name="Martin F."/>
            <person name="Silar P."/>
            <person name="Natvig D."/>
            <person name="Lalanne C."/>
            <person name="Gautier V."/>
            <person name="Ament-Velasquez S.L."/>
            <person name="Kruys A."/>
            <person name="Hutchinson M.I."/>
            <person name="Powell A.J."/>
            <person name="Barry K."/>
            <person name="Miller A.N."/>
            <person name="Grigoriev I.V."/>
            <person name="Debuchy R."/>
            <person name="Gladieux P."/>
            <person name="Thoren M.H."/>
            <person name="Johannesson H."/>
        </authorList>
    </citation>
    <scope>NUCLEOTIDE SEQUENCE</scope>
    <source>
        <strain evidence="1">PSN293</strain>
    </source>
</reference>
<organism evidence="1 2">
    <name type="scientific">Rhypophila decipiens</name>
    <dbReference type="NCBI Taxonomy" id="261697"/>
    <lineage>
        <taxon>Eukaryota</taxon>
        <taxon>Fungi</taxon>
        <taxon>Dikarya</taxon>
        <taxon>Ascomycota</taxon>
        <taxon>Pezizomycotina</taxon>
        <taxon>Sordariomycetes</taxon>
        <taxon>Sordariomycetidae</taxon>
        <taxon>Sordariales</taxon>
        <taxon>Naviculisporaceae</taxon>
        <taxon>Rhypophila</taxon>
    </lineage>
</organism>
<dbReference type="AlphaFoldDB" id="A0AAN7BFV7"/>
<dbReference type="EMBL" id="MU858046">
    <property type="protein sequence ID" value="KAK4219925.1"/>
    <property type="molecule type" value="Genomic_DNA"/>
</dbReference>
<reference evidence="1" key="1">
    <citation type="journal article" date="2023" name="Mol. Phylogenet. Evol.">
        <title>Genome-scale phylogeny and comparative genomics of the fungal order Sordariales.</title>
        <authorList>
            <person name="Hensen N."/>
            <person name="Bonometti L."/>
            <person name="Westerberg I."/>
            <person name="Brannstrom I.O."/>
            <person name="Guillou S."/>
            <person name="Cros-Aarteil S."/>
            <person name="Calhoun S."/>
            <person name="Haridas S."/>
            <person name="Kuo A."/>
            <person name="Mondo S."/>
            <person name="Pangilinan J."/>
            <person name="Riley R."/>
            <person name="LaButti K."/>
            <person name="Andreopoulos B."/>
            <person name="Lipzen A."/>
            <person name="Chen C."/>
            <person name="Yan M."/>
            <person name="Daum C."/>
            <person name="Ng V."/>
            <person name="Clum A."/>
            <person name="Steindorff A."/>
            <person name="Ohm R.A."/>
            <person name="Martin F."/>
            <person name="Silar P."/>
            <person name="Natvig D.O."/>
            <person name="Lalanne C."/>
            <person name="Gautier V."/>
            <person name="Ament-Velasquez S.L."/>
            <person name="Kruys A."/>
            <person name="Hutchinson M.I."/>
            <person name="Powell A.J."/>
            <person name="Barry K."/>
            <person name="Miller A.N."/>
            <person name="Grigoriev I.V."/>
            <person name="Debuchy R."/>
            <person name="Gladieux P."/>
            <person name="Hiltunen Thoren M."/>
            <person name="Johannesson H."/>
        </authorList>
    </citation>
    <scope>NUCLEOTIDE SEQUENCE</scope>
    <source>
        <strain evidence="1">PSN293</strain>
    </source>
</reference>